<evidence type="ECO:0000313" key="2">
    <source>
        <dbReference type="Proteomes" id="UP001596137"/>
    </source>
</evidence>
<organism evidence="1 2">
    <name type="scientific">Sphaerisporangium aureirubrum</name>
    <dbReference type="NCBI Taxonomy" id="1544736"/>
    <lineage>
        <taxon>Bacteria</taxon>
        <taxon>Bacillati</taxon>
        <taxon>Actinomycetota</taxon>
        <taxon>Actinomycetes</taxon>
        <taxon>Streptosporangiales</taxon>
        <taxon>Streptosporangiaceae</taxon>
        <taxon>Sphaerisporangium</taxon>
    </lineage>
</organism>
<dbReference type="Proteomes" id="UP001596137">
    <property type="component" value="Unassembled WGS sequence"/>
</dbReference>
<comment type="caution">
    <text evidence="1">The sequence shown here is derived from an EMBL/GenBank/DDBJ whole genome shotgun (WGS) entry which is preliminary data.</text>
</comment>
<keyword evidence="2" id="KW-1185">Reference proteome</keyword>
<sequence length="189" mass="21124">MRVNRTKLTKLLYLADLRAVEQGIAPGSGVEWRWRGHGPHSLRLGEVERDLREAGVVLVEENADPFAGHREFVIHLVDAPHVEIDAGFAEVVDDVLADYGRWSAGQLRDLAYQTSPMQEAVKQGEREVRLDLAGGPPLPDLGPGLARLREWARRNPLPDDEPGGVDDLVEESRQFAEHRTEATRNLLED</sequence>
<dbReference type="RefSeq" id="WP_380756256.1">
    <property type="nucleotide sequence ID" value="NZ_JBHSRF010000034.1"/>
</dbReference>
<reference evidence="2" key="1">
    <citation type="journal article" date="2019" name="Int. J. Syst. Evol. Microbiol.">
        <title>The Global Catalogue of Microorganisms (GCM) 10K type strain sequencing project: providing services to taxonomists for standard genome sequencing and annotation.</title>
        <authorList>
            <consortium name="The Broad Institute Genomics Platform"/>
            <consortium name="The Broad Institute Genome Sequencing Center for Infectious Disease"/>
            <person name="Wu L."/>
            <person name="Ma J."/>
        </authorList>
    </citation>
    <scope>NUCLEOTIDE SEQUENCE [LARGE SCALE GENOMIC DNA]</scope>
    <source>
        <strain evidence="2">JCM 30346</strain>
    </source>
</reference>
<dbReference type="EMBL" id="JBHSRF010000034">
    <property type="protein sequence ID" value="MFC6083839.1"/>
    <property type="molecule type" value="Genomic_DNA"/>
</dbReference>
<proteinExistence type="predicted"/>
<evidence type="ECO:0000313" key="1">
    <source>
        <dbReference type="EMBL" id="MFC6083839.1"/>
    </source>
</evidence>
<accession>A0ABW1NKC6</accession>
<gene>
    <name evidence="1" type="ORF">ACFP1K_21915</name>
</gene>
<name>A0ABW1NKC6_9ACTN</name>
<protein>
    <recommendedName>
        <fullName evidence="3">DUF4065 domain-containing protein</fullName>
    </recommendedName>
</protein>
<evidence type="ECO:0008006" key="3">
    <source>
        <dbReference type="Google" id="ProtNLM"/>
    </source>
</evidence>